<organism evidence="1 2">
    <name type="scientific">Artemisia annua</name>
    <name type="common">Sweet wormwood</name>
    <dbReference type="NCBI Taxonomy" id="35608"/>
    <lineage>
        <taxon>Eukaryota</taxon>
        <taxon>Viridiplantae</taxon>
        <taxon>Streptophyta</taxon>
        <taxon>Embryophyta</taxon>
        <taxon>Tracheophyta</taxon>
        <taxon>Spermatophyta</taxon>
        <taxon>Magnoliopsida</taxon>
        <taxon>eudicotyledons</taxon>
        <taxon>Gunneridae</taxon>
        <taxon>Pentapetalae</taxon>
        <taxon>asterids</taxon>
        <taxon>campanulids</taxon>
        <taxon>Asterales</taxon>
        <taxon>Asteraceae</taxon>
        <taxon>Asteroideae</taxon>
        <taxon>Anthemideae</taxon>
        <taxon>Artemisiinae</taxon>
        <taxon>Artemisia</taxon>
    </lineage>
</organism>
<protein>
    <submittedName>
        <fullName evidence="1">Uncharacterized protein</fullName>
    </submittedName>
</protein>
<keyword evidence="2" id="KW-1185">Reference proteome</keyword>
<accession>A0A2U1LW07</accession>
<gene>
    <name evidence="1" type="ORF">CTI12_AA448610</name>
</gene>
<reference evidence="1 2" key="1">
    <citation type="journal article" date="2018" name="Mol. Plant">
        <title>The genome of Artemisia annua provides insight into the evolution of Asteraceae family and artemisinin biosynthesis.</title>
        <authorList>
            <person name="Shen Q."/>
            <person name="Zhang L."/>
            <person name="Liao Z."/>
            <person name="Wang S."/>
            <person name="Yan T."/>
            <person name="Shi P."/>
            <person name="Liu M."/>
            <person name="Fu X."/>
            <person name="Pan Q."/>
            <person name="Wang Y."/>
            <person name="Lv Z."/>
            <person name="Lu X."/>
            <person name="Zhang F."/>
            <person name="Jiang W."/>
            <person name="Ma Y."/>
            <person name="Chen M."/>
            <person name="Hao X."/>
            <person name="Li L."/>
            <person name="Tang Y."/>
            <person name="Lv G."/>
            <person name="Zhou Y."/>
            <person name="Sun X."/>
            <person name="Brodelius P.E."/>
            <person name="Rose J.K.C."/>
            <person name="Tang K."/>
        </authorList>
    </citation>
    <scope>NUCLEOTIDE SEQUENCE [LARGE SCALE GENOMIC DNA]</scope>
    <source>
        <strain evidence="2">cv. Huhao1</strain>
        <tissue evidence="1">Leaf</tissue>
    </source>
</reference>
<name>A0A2U1LW07_ARTAN</name>
<dbReference type="AlphaFoldDB" id="A0A2U1LW07"/>
<proteinExistence type="predicted"/>
<dbReference type="EMBL" id="PKPP01007522">
    <property type="protein sequence ID" value="PWA53157.1"/>
    <property type="molecule type" value="Genomic_DNA"/>
</dbReference>
<sequence length="61" mass="6787">MVPLAHAEITIRVYNQVLLTLKGTKREDALLLRKFGIQFKGDLAVGNLDSKVQHVEGTIAR</sequence>
<evidence type="ECO:0000313" key="2">
    <source>
        <dbReference type="Proteomes" id="UP000245207"/>
    </source>
</evidence>
<comment type="caution">
    <text evidence="1">The sequence shown here is derived from an EMBL/GenBank/DDBJ whole genome shotgun (WGS) entry which is preliminary data.</text>
</comment>
<evidence type="ECO:0000313" key="1">
    <source>
        <dbReference type="EMBL" id="PWA53157.1"/>
    </source>
</evidence>
<dbReference type="Proteomes" id="UP000245207">
    <property type="component" value="Unassembled WGS sequence"/>
</dbReference>